<evidence type="ECO:0000313" key="9">
    <source>
        <dbReference type="Proteomes" id="UP000011744"/>
    </source>
</evidence>
<dbReference type="AlphaFoldDB" id="M2Z6J5"/>
<dbReference type="STRING" id="1244869.H261_11039"/>
<dbReference type="GO" id="GO:0046872">
    <property type="term" value="F:metal ion binding"/>
    <property type="evidence" value="ECO:0007669"/>
    <property type="project" value="UniProtKB-KW"/>
</dbReference>
<dbReference type="Proteomes" id="UP000011744">
    <property type="component" value="Unassembled WGS sequence"/>
</dbReference>
<dbReference type="InterPro" id="IPR050377">
    <property type="entry name" value="Radical_SAM_PqqE_MftC-like"/>
</dbReference>
<accession>M2Z6J5</accession>
<reference evidence="8 9" key="1">
    <citation type="journal article" date="2014" name="Genome Announc.">
        <title>Draft Genome Sequence of Magnetospirillum sp. Strain SO-1, a Freshwater Magnetotactic Bacterium Isolated from the Ol'khovka River, Russia.</title>
        <authorList>
            <person name="Grouzdev D.S."/>
            <person name="Dziuba M.V."/>
            <person name="Sukhacheva M.S."/>
            <person name="Mardanov A.V."/>
            <person name="Beletskiy A.V."/>
            <person name="Kuznetsov B.B."/>
            <person name="Skryabin K.G."/>
        </authorList>
    </citation>
    <scope>NUCLEOTIDE SEQUENCE [LARGE SCALE GENOMIC DNA]</scope>
    <source>
        <strain evidence="8 9">SO-1</strain>
    </source>
</reference>
<keyword evidence="5" id="KW-0408">Iron</keyword>
<organism evidence="8 9">
    <name type="scientific">Paramagnetospirillum caucaseum</name>
    <dbReference type="NCBI Taxonomy" id="1244869"/>
    <lineage>
        <taxon>Bacteria</taxon>
        <taxon>Pseudomonadati</taxon>
        <taxon>Pseudomonadota</taxon>
        <taxon>Alphaproteobacteria</taxon>
        <taxon>Rhodospirillales</taxon>
        <taxon>Magnetospirillaceae</taxon>
        <taxon>Paramagnetospirillum</taxon>
    </lineage>
</organism>
<dbReference type="SUPFAM" id="SSF102114">
    <property type="entry name" value="Radical SAM enzymes"/>
    <property type="match status" value="1"/>
</dbReference>
<dbReference type="EMBL" id="AONQ01000025">
    <property type="protein sequence ID" value="EME69935.1"/>
    <property type="molecule type" value="Genomic_DNA"/>
</dbReference>
<dbReference type="PATRIC" id="fig|1244869.3.peg.2227"/>
<protein>
    <submittedName>
        <fullName evidence="8">Putative Fe-S oxidoreductase</fullName>
    </submittedName>
</protein>
<dbReference type="NCBIfam" id="TIGR04085">
    <property type="entry name" value="rSAM_more_4Fe4S"/>
    <property type="match status" value="1"/>
</dbReference>
<dbReference type="eggNOG" id="COG0641">
    <property type="taxonomic scope" value="Bacteria"/>
</dbReference>
<dbReference type="PANTHER" id="PTHR11228:SF35">
    <property type="entry name" value="MOLYBDENUM COFACTOR BIOSYNTHESIS PROTEIN A-RELATED"/>
    <property type="match status" value="1"/>
</dbReference>
<evidence type="ECO:0000256" key="1">
    <source>
        <dbReference type="ARBA" id="ARBA00001966"/>
    </source>
</evidence>
<dbReference type="InterPro" id="IPR007197">
    <property type="entry name" value="rSAM"/>
</dbReference>
<dbReference type="RefSeq" id="WP_008617396.1">
    <property type="nucleotide sequence ID" value="NZ_AONQ01000025.1"/>
</dbReference>
<dbReference type="Gene3D" id="3.20.20.70">
    <property type="entry name" value="Aldolase class I"/>
    <property type="match status" value="1"/>
</dbReference>
<dbReference type="InterPro" id="IPR013785">
    <property type="entry name" value="Aldolase_TIM"/>
</dbReference>
<dbReference type="InterPro" id="IPR023885">
    <property type="entry name" value="4Fe4S-binding_SPASM_dom"/>
</dbReference>
<keyword evidence="4" id="KW-0479">Metal-binding</keyword>
<sequence>MFTLIMRRPDGSTFRLVLDIRTSRLTDEAGRLIDISPLGVVYDNEGETLRDAPGTTRERAEPKSRSVKVLRIQLGLACNFSCAYCVQDRARPAHDEKPSDVAAFIAGLDAWISGAPAVVELWGGEPLLYWHKLKPLVEGLRHRWPEVKLRLTTNGSLLDMDKVDWLVSLGDVSVTVSHDGPGQHLRGKDPLDTLETLEAIRSLFARLGTFAKFHAVMSLPHHSPIALLHYFFDRLGTTDIQVSSSGLKYPPTKDSGLHLVPGNPDEYTAMRHDLAREFRTPYVFANAIVAAPLRHLLYQFAKSVPARARGQGCNMDNPEHLAVTLSGDVIVCHNTSPATHKIGSVHDFDAIRLGHSTSWHHRPECSSCPALLSCGGACMMMEGRERVLSCDNNFSHGLVYLATLLYALTGAKLLRIEGQRIRHLGITSFDF</sequence>
<evidence type="ECO:0000259" key="7">
    <source>
        <dbReference type="PROSITE" id="PS51918"/>
    </source>
</evidence>
<dbReference type="PROSITE" id="PS01305">
    <property type="entry name" value="MOAA_NIFB_PQQE"/>
    <property type="match status" value="1"/>
</dbReference>
<name>M2Z6J5_9PROT</name>
<keyword evidence="3" id="KW-0949">S-adenosyl-L-methionine</keyword>
<feature type="domain" description="Radical SAM core" evidence="7">
    <location>
        <begin position="62"/>
        <end position="299"/>
    </location>
</feature>
<keyword evidence="2" id="KW-0004">4Fe-4S</keyword>
<dbReference type="OrthoDB" id="9808591at2"/>
<dbReference type="PANTHER" id="PTHR11228">
    <property type="entry name" value="RADICAL SAM DOMAIN PROTEIN"/>
    <property type="match status" value="1"/>
</dbReference>
<dbReference type="SFLD" id="SFLDG01067">
    <property type="entry name" value="SPASM/twitch_domain_containing"/>
    <property type="match status" value="1"/>
</dbReference>
<evidence type="ECO:0000256" key="2">
    <source>
        <dbReference type="ARBA" id="ARBA00022485"/>
    </source>
</evidence>
<evidence type="ECO:0000256" key="4">
    <source>
        <dbReference type="ARBA" id="ARBA00022723"/>
    </source>
</evidence>
<proteinExistence type="predicted"/>
<keyword evidence="9" id="KW-1185">Reference proteome</keyword>
<keyword evidence="6" id="KW-0411">Iron-sulfur</keyword>
<dbReference type="PROSITE" id="PS51918">
    <property type="entry name" value="RADICAL_SAM"/>
    <property type="match status" value="1"/>
</dbReference>
<dbReference type="GO" id="GO:0003824">
    <property type="term" value="F:catalytic activity"/>
    <property type="evidence" value="ECO:0007669"/>
    <property type="project" value="InterPro"/>
</dbReference>
<gene>
    <name evidence="8" type="ORF">H261_11039</name>
</gene>
<dbReference type="Pfam" id="PF04055">
    <property type="entry name" value="Radical_SAM"/>
    <property type="match status" value="1"/>
</dbReference>
<evidence type="ECO:0000256" key="3">
    <source>
        <dbReference type="ARBA" id="ARBA00022691"/>
    </source>
</evidence>
<comment type="caution">
    <text evidence="8">The sequence shown here is derived from an EMBL/GenBank/DDBJ whole genome shotgun (WGS) entry which is preliminary data.</text>
</comment>
<dbReference type="SFLD" id="SFLDS00029">
    <property type="entry name" value="Radical_SAM"/>
    <property type="match status" value="1"/>
</dbReference>
<evidence type="ECO:0000256" key="6">
    <source>
        <dbReference type="ARBA" id="ARBA00023014"/>
    </source>
</evidence>
<evidence type="ECO:0000256" key="5">
    <source>
        <dbReference type="ARBA" id="ARBA00023004"/>
    </source>
</evidence>
<dbReference type="InterPro" id="IPR000385">
    <property type="entry name" value="MoaA_NifB_PqqE_Fe-S-bd_CS"/>
</dbReference>
<dbReference type="InterPro" id="IPR058240">
    <property type="entry name" value="rSAM_sf"/>
</dbReference>
<dbReference type="CDD" id="cd01335">
    <property type="entry name" value="Radical_SAM"/>
    <property type="match status" value="1"/>
</dbReference>
<evidence type="ECO:0000313" key="8">
    <source>
        <dbReference type="EMBL" id="EME69935.1"/>
    </source>
</evidence>
<dbReference type="GO" id="GO:0051539">
    <property type="term" value="F:4 iron, 4 sulfur cluster binding"/>
    <property type="evidence" value="ECO:0007669"/>
    <property type="project" value="UniProtKB-KW"/>
</dbReference>
<comment type="cofactor">
    <cofactor evidence="1">
        <name>[4Fe-4S] cluster</name>
        <dbReference type="ChEBI" id="CHEBI:49883"/>
    </cofactor>
</comment>